<comment type="pathway">
    <text evidence="2">Lipid metabolism.</text>
</comment>
<evidence type="ECO:0000256" key="11">
    <source>
        <dbReference type="ARBA" id="ARBA00023136"/>
    </source>
</evidence>
<dbReference type="Gene3D" id="3.10.120.10">
    <property type="entry name" value="Cytochrome b5-like heme/steroid binding domain"/>
    <property type="match status" value="1"/>
</dbReference>
<keyword evidence="5 12" id="KW-0812">Transmembrane</keyword>
<comment type="similarity">
    <text evidence="3">Belongs to the fatty acid desaturase type 1 family.</text>
</comment>
<keyword evidence="7 12" id="KW-1133">Transmembrane helix</keyword>
<evidence type="ECO:0000256" key="2">
    <source>
        <dbReference type="ARBA" id="ARBA00005189"/>
    </source>
</evidence>
<sequence length="487" mass="54618">MAASLWSAAGPSGVGFLPSRQHRQSPSCPHAGLRIVMCKAVRAERLIKWAELKQHASPTDLWVAVNGKVYDLTAYQKVHPGSSLILQHVGGTDASEAFRAFRHPPSTSIVMQNYCIGAMESPREGGLPMSPSALQLLQTRAKMEKAGLFRVDHWNYIILAAGLVVAFAAVLMCVAARWVVPGALLMALFWQQLALVGHDVGHNQLFTTRSANSIMGIFVTLFLGAGVQWWKYNHNTHHVTPNSSDHDPDIQHLPFFALSSRFFKNLYSTFYKATMVFDNALTKALISIQHYTFLPMMLVARFGFYAMTSFHLLARDRPSIYKPFEVAAFLGFFAWYFTLCFCLPTWWERALFFAISHAGFGIINLQTTLNHWGRPVEGGSALAIHDNDWTRTQMMATNNVSCPEWMDWFHGGLQYQIEHHLYPDLPRHQLRAASGYVKPMCESLGIRYHAPKFFQAIGEVLGALKVVAMQAKSLVNEESQTTPVKAE</sequence>
<feature type="transmembrane region" description="Helical" evidence="12">
    <location>
        <begin position="293"/>
        <end position="314"/>
    </location>
</feature>
<evidence type="ECO:0000256" key="4">
    <source>
        <dbReference type="ARBA" id="ARBA00022617"/>
    </source>
</evidence>
<dbReference type="InterPro" id="IPR012171">
    <property type="entry name" value="Fatty_acid_desaturase"/>
</dbReference>
<keyword evidence="8" id="KW-0560">Oxidoreductase</keyword>
<keyword evidence="6" id="KW-0479">Metal-binding</keyword>
<dbReference type="Proteomes" id="UP001497392">
    <property type="component" value="Unassembled WGS sequence"/>
</dbReference>
<dbReference type="PIRSF" id="PIRSF015921">
    <property type="entry name" value="FA_sphinglp_des"/>
    <property type="match status" value="1"/>
</dbReference>
<feature type="transmembrane region" description="Helical" evidence="12">
    <location>
        <begin position="326"/>
        <end position="347"/>
    </location>
</feature>
<dbReference type="Pfam" id="PF00173">
    <property type="entry name" value="Cyt-b5"/>
    <property type="match status" value="1"/>
</dbReference>
<keyword evidence="9" id="KW-0408">Iron</keyword>
<dbReference type="PANTHER" id="PTHR19353">
    <property type="entry name" value="FATTY ACID DESATURASE 2"/>
    <property type="match status" value="1"/>
</dbReference>
<keyword evidence="4" id="KW-0349">Heme</keyword>
<evidence type="ECO:0000256" key="3">
    <source>
        <dbReference type="ARBA" id="ARBA00009295"/>
    </source>
</evidence>
<dbReference type="PROSITE" id="PS50255">
    <property type="entry name" value="CYTOCHROME_B5_2"/>
    <property type="match status" value="1"/>
</dbReference>
<dbReference type="InterPro" id="IPR036400">
    <property type="entry name" value="Cyt_B5-like_heme/steroid_sf"/>
</dbReference>
<feature type="transmembrane region" description="Helical" evidence="12">
    <location>
        <begin position="153"/>
        <end position="172"/>
    </location>
</feature>
<dbReference type="EMBL" id="CAXHTA020000001">
    <property type="protein sequence ID" value="CAL5218923.1"/>
    <property type="molecule type" value="Genomic_DNA"/>
</dbReference>
<keyword evidence="11 12" id="KW-0472">Membrane</keyword>
<organism evidence="14 15">
    <name type="scientific">Coccomyxa viridis</name>
    <dbReference type="NCBI Taxonomy" id="1274662"/>
    <lineage>
        <taxon>Eukaryota</taxon>
        <taxon>Viridiplantae</taxon>
        <taxon>Chlorophyta</taxon>
        <taxon>core chlorophytes</taxon>
        <taxon>Trebouxiophyceae</taxon>
        <taxon>Trebouxiophyceae incertae sedis</taxon>
        <taxon>Coccomyxaceae</taxon>
        <taxon>Coccomyxa</taxon>
    </lineage>
</organism>
<dbReference type="SMART" id="SM01117">
    <property type="entry name" value="Cyt-b5"/>
    <property type="match status" value="1"/>
</dbReference>
<feature type="transmembrane region" description="Helical" evidence="12">
    <location>
        <begin position="210"/>
        <end position="230"/>
    </location>
</feature>
<keyword evidence="15" id="KW-1185">Reference proteome</keyword>
<gene>
    <name evidence="14" type="primary">g669</name>
    <name evidence="14" type="ORF">VP750_LOCUS582</name>
</gene>
<protein>
    <submittedName>
        <fullName evidence="14">G669 protein</fullName>
    </submittedName>
</protein>
<dbReference type="SUPFAM" id="SSF55856">
    <property type="entry name" value="Cytochrome b5-like heme/steroid binding domain"/>
    <property type="match status" value="1"/>
</dbReference>
<evidence type="ECO:0000256" key="1">
    <source>
        <dbReference type="ARBA" id="ARBA00004141"/>
    </source>
</evidence>
<evidence type="ECO:0000256" key="6">
    <source>
        <dbReference type="ARBA" id="ARBA00022723"/>
    </source>
</evidence>
<evidence type="ECO:0000256" key="12">
    <source>
        <dbReference type="SAM" id="Phobius"/>
    </source>
</evidence>
<evidence type="ECO:0000259" key="13">
    <source>
        <dbReference type="PROSITE" id="PS50255"/>
    </source>
</evidence>
<comment type="subcellular location">
    <subcellularLocation>
        <location evidence="1">Membrane</location>
        <topology evidence="1">Multi-pass membrane protein</topology>
    </subcellularLocation>
</comment>
<evidence type="ECO:0000256" key="8">
    <source>
        <dbReference type="ARBA" id="ARBA00023002"/>
    </source>
</evidence>
<evidence type="ECO:0000256" key="7">
    <source>
        <dbReference type="ARBA" id="ARBA00022989"/>
    </source>
</evidence>
<feature type="domain" description="Cytochrome b5 heme-binding" evidence="13">
    <location>
        <begin position="44"/>
        <end position="120"/>
    </location>
</feature>
<comment type="caution">
    <text evidence="14">The sequence shown here is derived from an EMBL/GenBank/DDBJ whole genome shotgun (WGS) entry which is preliminary data.</text>
</comment>
<evidence type="ECO:0000256" key="9">
    <source>
        <dbReference type="ARBA" id="ARBA00023004"/>
    </source>
</evidence>
<proteinExistence type="inferred from homology"/>
<dbReference type="InterPro" id="IPR001199">
    <property type="entry name" value="Cyt_B5-like_heme/steroid-bd"/>
</dbReference>
<evidence type="ECO:0000256" key="5">
    <source>
        <dbReference type="ARBA" id="ARBA00022692"/>
    </source>
</evidence>
<dbReference type="InterPro" id="IPR005804">
    <property type="entry name" value="FA_desaturase_dom"/>
</dbReference>
<evidence type="ECO:0000256" key="10">
    <source>
        <dbReference type="ARBA" id="ARBA00023098"/>
    </source>
</evidence>
<dbReference type="PANTHER" id="PTHR19353:SF30">
    <property type="entry name" value="DELTA 8-(E)-SPHINGOLIPID DESATURASE"/>
    <property type="match status" value="1"/>
</dbReference>
<evidence type="ECO:0000313" key="14">
    <source>
        <dbReference type="EMBL" id="CAL5218923.1"/>
    </source>
</evidence>
<dbReference type="CDD" id="cd03506">
    <property type="entry name" value="Delta6-FADS-like"/>
    <property type="match status" value="1"/>
</dbReference>
<dbReference type="Pfam" id="PF00487">
    <property type="entry name" value="FA_desaturase"/>
    <property type="match status" value="1"/>
</dbReference>
<reference evidence="14 15" key="1">
    <citation type="submission" date="2024-06" db="EMBL/GenBank/DDBJ databases">
        <authorList>
            <person name="Kraege A."/>
            <person name="Thomma B."/>
        </authorList>
    </citation>
    <scope>NUCLEOTIDE SEQUENCE [LARGE SCALE GENOMIC DNA]</scope>
</reference>
<name>A0ABP1FLJ0_9CHLO</name>
<accession>A0ABP1FLJ0</accession>
<evidence type="ECO:0000313" key="15">
    <source>
        <dbReference type="Proteomes" id="UP001497392"/>
    </source>
</evidence>
<keyword evidence="10" id="KW-0443">Lipid metabolism</keyword>